<dbReference type="EMBL" id="FNET01000043">
    <property type="protein sequence ID" value="SDN28158.1"/>
    <property type="molecule type" value="Genomic_DNA"/>
</dbReference>
<accession>A0A1H0A3J1</accession>
<dbReference type="Pfam" id="PF02592">
    <property type="entry name" value="Vut_1"/>
    <property type="match status" value="1"/>
</dbReference>
<evidence type="ECO:0000313" key="3">
    <source>
        <dbReference type="Proteomes" id="UP000199682"/>
    </source>
</evidence>
<feature type="transmembrane region" description="Helical" evidence="1">
    <location>
        <begin position="23"/>
        <end position="45"/>
    </location>
</feature>
<keyword evidence="1" id="KW-1133">Transmembrane helix</keyword>
<sequence>MPALSTHSLPAGADRGGDRSARAVTMAGLVVVAAYVGTVLTANWASVHWPAAVLGPLVIPAGTLWSGVTLTLRDLLHETLGTPGVLAGVAAGAGLSWLLATPQIAVASAVAFAVSETLDSVLYAVLRRGSRLRAVLGSNLLGMIVDSLLFVPLAFGSFAAVPGQVAGKTAATVVTLPLLWVASRSRCRAVPR</sequence>
<keyword evidence="1" id="KW-0812">Transmembrane</keyword>
<gene>
    <name evidence="2" type="ORF">SAMN04488074_14323</name>
</gene>
<dbReference type="AlphaFoldDB" id="A0A1H0A3J1"/>
<feature type="transmembrane region" description="Helical" evidence="1">
    <location>
        <begin position="138"/>
        <end position="159"/>
    </location>
</feature>
<organism evidence="2 3">
    <name type="scientific">Lentzea albidocapillata subsp. violacea</name>
    <dbReference type="NCBI Taxonomy" id="128104"/>
    <lineage>
        <taxon>Bacteria</taxon>
        <taxon>Bacillati</taxon>
        <taxon>Actinomycetota</taxon>
        <taxon>Actinomycetes</taxon>
        <taxon>Pseudonocardiales</taxon>
        <taxon>Pseudonocardiaceae</taxon>
        <taxon>Lentzea</taxon>
    </lineage>
</organism>
<protein>
    <recommendedName>
        <fullName evidence="4">VUT family protein</fullName>
    </recommendedName>
</protein>
<keyword evidence="1" id="KW-0472">Membrane</keyword>
<evidence type="ECO:0000313" key="2">
    <source>
        <dbReference type="EMBL" id="SDN28158.1"/>
    </source>
</evidence>
<evidence type="ECO:0000256" key="1">
    <source>
        <dbReference type="SAM" id="Phobius"/>
    </source>
</evidence>
<dbReference type="InterPro" id="IPR003744">
    <property type="entry name" value="YhhQ"/>
</dbReference>
<reference evidence="3" key="1">
    <citation type="submission" date="2016-10" db="EMBL/GenBank/DDBJ databases">
        <authorList>
            <person name="Varghese N."/>
            <person name="Submissions S."/>
        </authorList>
    </citation>
    <scope>NUCLEOTIDE SEQUENCE [LARGE SCALE GENOMIC DNA]</scope>
    <source>
        <strain evidence="3">DSM 44796</strain>
    </source>
</reference>
<feature type="transmembrane region" description="Helical" evidence="1">
    <location>
        <begin position="165"/>
        <end position="182"/>
    </location>
</feature>
<name>A0A1H0A3J1_9PSEU</name>
<evidence type="ECO:0008006" key="4">
    <source>
        <dbReference type="Google" id="ProtNLM"/>
    </source>
</evidence>
<proteinExistence type="predicted"/>
<feature type="transmembrane region" description="Helical" evidence="1">
    <location>
        <begin position="51"/>
        <end position="72"/>
    </location>
</feature>
<dbReference type="Proteomes" id="UP000199682">
    <property type="component" value="Unassembled WGS sequence"/>
</dbReference>